<feature type="domain" description="C2H2-type" evidence="9">
    <location>
        <begin position="667"/>
        <end position="696"/>
    </location>
</feature>
<evidence type="ECO:0000256" key="6">
    <source>
        <dbReference type="ARBA" id="ARBA00023163"/>
    </source>
</evidence>
<feature type="region of interest" description="Disordered" evidence="8">
    <location>
        <begin position="1"/>
        <end position="32"/>
    </location>
</feature>
<dbReference type="SMART" id="SM00355">
    <property type="entry name" value="ZnF_C2H2"/>
    <property type="match status" value="3"/>
</dbReference>
<sequence length="765" mass="82073">MDPRLVASSSPFLQEQHDFQPSSSTSAAFDLSHPETSPYLVDSFAFDQDYAPDGGPFPHTPSYQGSYQNSPYSVLSDLPTFGNEEGPDSLSLFDDNPTGISITEEYDPSEYDPPNSTGLISFDEGFMSAMDGHVSVSITPPAHDEGSPSPYDHASPASSVGAEDDRRSHGSNASPYMHPNSPPLGDFTQNFESMHFESPSWSTSRLPDRRSPPAPQKAPSPPQLVIPDMASPSNSVHDAPPTINAPEGDGIGNGPQLHIVPATPISGGGGVGQNVQYLQRGSSREANWDQQTHLPPQTGNQSLASANQYTDQSQPYYPGSNHTSPGMSYAAIPPDTSSPPARTRQHQNFLVPQIPLARSRSMSDTSLRPPTWDTAPMPNSTVNMNDVLPAPGSASPSPSPIPSQRLSTSAGPHQTTFGQNFAPPPRMPQHSSFGPPTNNLTPYTMANDFLSADIGAANLRRAKSDGMRSGFGHRQVRSEDLRYSPSLSAATGSAMFPPPGPSQREFLNQQFLHPTATIPTIAGRGLGHRRSSSGSRERPVGWNNGVGSARASPYPSPNASPRPGYHTLPGGPELGMGIPSQRRMGVDMGMSMGGMMDASLSMQVGPAGESMTVTKVNVTTPSTADASQKRRKQPANFACPVPGCGSTFTRHFNLKGHLRSHAEEKPYQCKWPGCGKGFARQHDCKRHEQLHLNIRPYPCEGCKKNFARMDALNRHLRSEGGAECRKIQKEMRPNGDEADGSDSSAAPSMMKPDPDGNWTPNGILV</sequence>
<dbReference type="GO" id="GO:0000981">
    <property type="term" value="F:DNA-binding transcription factor activity, RNA polymerase II-specific"/>
    <property type="evidence" value="ECO:0007669"/>
    <property type="project" value="TreeGrafter"/>
</dbReference>
<evidence type="ECO:0000256" key="4">
    <source>
        <dbReference type="ARBA" id="ARBA00022833"/>
    </source>
</evidence>
<feature type="region of interest" description="Disordered" evidence="8">
    <location>
        <begin position="521"/>
        <end position="574"/>
    </location>
</feature>
<dbReference type="GO" id="GO:0008270">
    <property type="term" value="F:zinc ion binding"/>
    <property type="evidence" value="ECO:0007669"/>
    <property type="project" value="UniProtKB-KW"/>
</dbReference>
<dbReference type="AlphaFoldDB" id="A0A0C3S6Q4"/>
<feature type="compositionally biased region" description="Pro residues" evidence="8">
    <location>
        <begin position="212"/>
        <end position="224"/>
    </location>
</feature>
<evidence type="ECO:0000313" key="10">
    <source>
        <dbReference type="EMBL" id="KIP04260.1"/>
    </source>
</evidence>
<evidence type="ECO:0000256" key="3">
    <source>
        <dbReference type="ARBA" id="ARBA00022771"/>
    </source>
</evidence>
<dbReference type="InterPro" id="IPR050329">
    <property type="entry name" value="GLI_C2H2-zinc-finger"/>
</dbReference>
<feature type="compositionally biased region" description="Polar residues" evidence="8">
    <location>
        <begin position="288"/>
        <end position="326"/>
    </location>
</feature>
<dbReference type="GO" id="GO:0045944">
    <property type="term" value="P:positive regulation of transcription by RNA polymerase II"/>
    <property type="evidence" value="ECO:0007669"/>
    <property type="project" value="UniProtKB-ARBA"/>
</dbReference>
<evidence type="ECO:0000256" key="1">
    <source>
        <dbReference type="ARBA" id="ARBA00022723"/>
    </source>
</evidence>
<evidence type="ECO:0000313" key="11">
    <source>
        <dbReference type="Proteomes" id="UP000053257"/>
    </source>
</evidence>
<dbReference type="HOGENOM" id="CLU_364897_0_0_1"/>
<dbReference type="Proteomes" id="UP000053257">
    <property type="component" value="Unassembled WGS sequence"/>
</dbReference>
<dbReference type="PANTHER" id="PTHR19818:SF139">
    <property type="entry name" value="PAIR-RULE PROTEIN ODD-PAIRED"/>
    <property type="match status" value="1"/>
</dbReference>
<dbReference type="FunFam" id="3.30.160.60:FF:000032">
    <property type="entry name" value="Krueppel-like factor 4"/>
    <property type="match status" value="1"/>
</dbReference>
<evidence type="ECO:0000256" key="5">
    <source>
        <dbReference type="ARBA" id="ARBA00023015"/>
    </source>
</evidence>
<feature type="region of interest" description="Disordered" evidence="8">
    <location>
        <begin position="723"/>
        <end position="765"/>
    </location>
</feature>
<evidence type="ECO:0000256" key="2">
    <source>
        <dbReference type="ARBA" id="ARBA00022737"/>
    </source>
</evidence>
<dbReference type="InterPro" id="IPR036236">
    <property type="entry name" value="Znf_C2H2_sf"/>
</dbReference>
<evidence type="ECO:0000259" key="9">
    <source>
        <dbReference type="PROSITE" id="PS50157"/>
    </source>
</evidence>
<accession>A0A0C3S6Q4</accession>
<proteinExistence type="predicted"/>
<dbReference type="PANTHER" id="PTHR19818">
    <property type="entry name" value="ZINC FINGER PROTEIN ZIC AND GLI"/>
    <property type="match status" value="1"/>
</dbReference>
<reference evidence="10 11" key="1">
    <citation type="journal article" date="2014" name="PLoS Genet.">
        <title>Analysis of the Phlebiopsis gigantea genome, transcriptome and secretome provides insight into its pioneer colonization strategies of wood.</title>
        <authorList>
            <person name="Hori C."/>
            <person name="Ishida T."/>
            <person name="Igarashi K."/>
            <person name="Samejima M."/>
            <person name="Suzuki H."/>
            <person name="Master E."/>
            <person name="Ferreira P."/>
            <person name="Ruiz-Duenas F.J."/>
            <person name="Held B."/>
            <person name="Canessa P."/>
            <person name="Larrondo L.F."/>
            <person name="Schmoll M."/>
            <person name="Druzhinina I.S."/>
            <person name="Kubicek C.P."/>
            <person name="Gaskell J.A."/>
            <person name="Kersten P."/>
            <person name="St John F."/>
            <person name="Glasner J."/>
            <person name="Sabat G."/>
            <person name="Splinter BonDurant S."/>
            <person name="Syed K."/>
            <person name="Yadav J."/>
            <person name="Mgbeahuruike A.C."/>
            <person name="Kovalchuk A."/>
            <person name="Asiegbu F.O."/>
            <person name="Lackner G."/>
            <person name="Hoffmeister D."/>
            <person name="Rencoret J."/>
            <person name="Gutierrez A."/>
            <person name="Sun H."/>
            <person name="Lindquist E."/>
            <person name="Barry K."/>
            <person name="Riley R."/>
            <person name="Grigoriev I.V."/>
            <person name="Henrissat B."/>
            <person name="Kues U."/>
            <person name="Berka R.M."/>
            <person name="Martinez A.T."/>
            <person name="Covert S.F."/>
            <person name="Blanchette R.A."/>
            <person name="Cullen D."/>
        </authorList>
    </citation>
    <scope>NUCLEOTIDE SEQUENCE [LARGE SCALE GENOMIC DNA]</scope>
    <source>
        <strain evidence="10 11">11061_1 CR5-6</strain>
    </source>
</reference>
<gene>
    <name evidence="10" type="ORF">PHLGIDRAFT_20014</name>
</gene>
<dbReference type="SUPFAM" id="SSF57667">
    <property type="entry name" value="beta-beta-alpha zinc fingers"/>
    <property type="match status" value="2"/>
</dbReference>
<dbReference type="InterPro" id="IPR013087">
    <property type="entry name" value="Znf_C2H2_type"/>
</dbReference>
<keyword evidence="11" id="KW-1185">Reference proteome</keyword>
<feature type="compositionally biased region" description="Polar residues" evidence="8">
    <location>
        <begin position="7"/>
        <end position="27"/>
    </location>
</feature>
<dbReference type="GO" id="GO:0000978">
    <property type="term" value="F:RNA polymerase II cis-regulatory region sequence-specific DNA binding"/>
    <property type="evidence" value="ECO:0007669"/>
    <property type="project" value="TreeGrafter"/>
</dbReference>
<feature type="domain" description="C2H2-type" evidence="9">
    <location>
        <begin position="697"/>
        <end position="724"/>
    </location>
</feature>
<feature type="compositionally biased region" description="Polar residues" evidence="8">
    <location>
        <begin position="61"/>
        <end position="73"/>
    </location>
</feature>
<dbReference type="PROSITE" id="PS50157">
    <property type="entry name" value="ZINC_FINGER_C2H2_2"/>
    <property type="match status" value="3"/>
</dbReference>
<keyword evidence="4" id="KW-0862">Zinc</keyword>
<dbReference type="EMBL" id="KN840580">
    <property type="protein sequence ID" value="KIP04260.1"/>
    <property type="molecule type" value="Genomic_DNA"/>
</dbReference>
<feature type="domain" description="C2H2-type" evidence="9">
    <location>
        <begin position="637"/>
        <end position="666"/>
    </location>
</feature>
<keyword evidence="6" id="KW-0804">Transcription</keyword>
<name>A0A0C3S6Q4_PHLG1</name>
<feature type="region of interest" description="Disordered" evidence="8">
    <location>
        <begin position="50"/>
        <end position="436"/>
    </location>
</feature>
<keyword evidence="2" id="KW-0677">Repeat</keyword>
<dbReference type="PROSITE" id="PS00028">
    <property type="entry name" value="ZINC_FINGER_C2H2_1"/>
    <property type="match status" value="2"/>
</dbReference>
<dbReference type="GO" id="GO:0005634">
    <property type="term" value="C:nucleus"/>
    <property type="evidence" value="ECO:0007669"/>
    <property type="project" value="UniProtKB-ARBA"/>
</dbReference>
<organism evidence="10 11">
    <name type="scientific">Phlebiopsis gigantea (strain 11061_1 CR5-6)</name>
    <name type="common">White-rot fungus</name>
    <name type="synonym">Peniophora gigantea</name>
    <dbReference type="NCBI Taxonomy" id="745531"/>
    <lineage>
        <taxon>Eukaryota</taxon>
        <taxon>Fungi</taxon>
        <taxon>Dikarya</taxon>
        <taxon>Basidiomycota</taxon>
        <taxon>Agaricomycotina</taxon>
        <taxon>Agaricomycetes</taxon>
        <taxon>Polyporales</taxon>
        <taxon>Phanerochaetaceae</taxon>
        <taxon>Phlebiopsis</taxon>
    </lineage>
</organism>
<feature type="compositionally biased region" description="Polar residues" evidence="8">
    <location>
        <begin position="404"/>
        <end position="419"/>
    </location>
</feature>
<evidence type="ECO:0000256" key="7">
    <source>
        <dbReference type="PROSITE-ProRule" id="PRU00042"/>
    </source>
</evidence>
<feature type="compositionally biased region" description="Basic and acidic residues" evidence="8">
    <location>
        <begin position="723"/>
        <end position="735"/>
    </location>
</feature>
<keyword evidence="1" id="KW-0479">Metal-binding</keyword>
<keyword evidence="5" id="KW-0805">Transcription regulation</keyword>
<dbReference type="STRING" id="745531.A0A0C3S6Q4"/>
<dbReference type="OrthoDB" id="4748970at2759"/>
<protein>
    <recommendedName>
        <fullName evidence="9">C2H2-type domain-containing protein</fullName>
    </recommendedName>
</protein>
<dbReference type="Pfam" id="PF00096">
    <property type="entry name" value="zf-C2H2"/>
    <property type="match status" value="2"/>
</dbReference>
<dbReference type="Gene3D" id="3.30.160.60">
    <property type="entry name" value="Classic Zinc Finger"/>
    <property type="match status" value="3"/>
</dbReference>
<keyword evidence="3 7" id="KW-0863">Zinc-finger</keyword>
<evidence type="ECO:0000256" key="8">
    <source>
        <dbReference type="SAM" id="MobiDB-lite"/>
    </source>
</evidence>